<dbReference type="KEGG" id="hazt:108672387"/>
<keyword evidence="3" id="KW-1185">Reference proteome</keyword>
<sequence>MDSEVLDVLEDLGYEEPLADNTALSKLIDGNDGGPKCPAFTKLVAWATGELRVLLQLEEHVNATAGPDDHASFCMEVSAFLKEMGCPHPALMEGSATDRLSNRKGRLLLLHFILIELMAARMTQAHSPQQGLKLKMTETSQAKDLKQLLVTLGFPKPPNNITPQQLFGKAHQKLTEVLKKAPPSLVGKPLFHETLSEKQWNMLQEIQDEMFQEYTMRRQMMIKRLDLTFQSFQWSDQGKSRENDLVEAFLSRRDRLQETPDVSLGHLLAAREDLAVLEKTSNASVRKNTSSALNKVLIGRVPDRGGRPDEQAAPPPEMPSWTQRQPGGGGGGGGAGGGGFRGQQHHQQQDQYSGGRGGRGGSRGGGGGGNFSSDRVQGGWNQGGGGGAGGFGSYSNRGGGSNGFSHGGGYDNRGYDNRGKGGYGDGGGYGGGGGGGYGGSGGGGYGGSSGGGGYGGGGGRGGRGRGRGRGQRY</sequence>
<dbReference type="Proteomes" id="UP000694843">
    <property type="component" value="Unplaced"/>
</dbReference>
<feature type="compositionally biased region" description="Gly residues" evidence="2">
    <location>
        <begin position="380"/>
        <end position="411"/>
    </location>
</feature>
<evidence type="ECO:0000256" key="1">
    <source>
        <dbReference type="ARBA" id="ARBA00007218"/>
    </source>
</evidence>
<feature type="compositionally biased region" description="Basic residues" evidence="2">
    <location>
        <begin position="462"/>
        <end position="473"/>
    </location>
</feature>
<reference evidence="4" key="1">
    <citation type="submission" date="2025-08" db="UniProtKB">
        <authorList>
            <consortium name="RefSeq"/>
        </authorList>
    </citation>
    <scope>IDENTIFICATION</scope>
    <source>
        <tissue evidence="4">Whole organism</tissue>
    </source>
</reference>
<dbReference type="InterPro" id="IPR018797">
    <property type="entry name" value="FAM98"/>
</dbReference>
<evidence type="ECO:0000313" key="4">
    <source>
        <dbReference type="RefSeq" id="XP_018015522.1"/>
    </source>
</evidence>
<accession>A0A8B7NP85</accession>
<protein>
    <submittedName>
        <fullName evidence="4">Protein FAM98B isoform X1</fullName>
    </submittedName>
</protein>
<name>A0A8B7NP85_HYAAZ</name>
<evidence type="ECO:0000256" key="2">
    <source>
        <dbReference type="SAM" id="MobiDB-lite"/>
    </source>
</evidence>
<dbReference type="OMA" id="TEKQWFA"/>
<gene>
    <name evidence="4" type="primary">LOC108672387</name>
</gene>
<dbReference type="GeneID" id="108672387"/>
<feature type="compositionally biased region" description="Basic and acidic residues" evidence="2">
    <location>
        <begin position="301"/>
        <end position="310"/>
    </location>
</feature>
<proteinExistence type="inferred from homology"/>
<organism evidence="3 4">
    <name type="scientific">Hyalella azteca</name>
    <name type="common">Amphipod</name>
    <dbReference type="NCBI Taxonomy" id="294128"/>
    <lineage>
        <taxon>Eukaryota</taxon>
        <taxon>Metazoa</taxon>
        <taxon>Ecdysozoa</taxon>
        <taxon>Arthropoda</taxon>
        <taxon>Crustacea</taxon>
        <taxon>Multicrustacea</taxon>
        <taxon>Malacostraca</taxon>
        <taxon>Eumalacostraca</taxon>
        <taxon>Peracarida</taxon>
        <taxon>Amphipoda</taxon>
        <taxon>Senticaudata</taxon>
        <taxon>Talitrida</taxon>
        <taxon>Talitroidea</taxon>
        <taxon>Hyalellidae</taxon>
        <taxon>Hyalella</taxon>
    </lineage>
</organism>
<comment type="similarity">
    <text evidence="1">Belongs to the FAM98 family.</text>
</comment>
<dbReference type="AlphaFoldDB" id="A0A8B7NP85"/>
<dbReference type="Pfam" id="PF10239">
    <property type="entry name" value="DUF2465"/>
    <property type="match status" value="1"/>
</dbReference>
<dbReference type="GO" id="GO:0072669">
    <property type="term" value="C:tRNA-splicing ligase complex"/>
    <property type="evidence" value="ECO:0007669"/>
    <property type="project" value="TreeGrafter"/>
</dbReference>
<feature type="region of interest" description="Disordered" evidence="2">
    <location>
        <begin position="296"/>
        <end position="473"/>
    </location>
</feature>
<dbReference type="RefSeq" id="XP_018015522.1">
    <property type="nucleotide sequence ID" value="XM_018160033.2"/>
</dbReference>
<feature type="compositionally biased region" description="Gly residues" evidence="2">
    <location>
        <begin position="326"/>
        <end position="341"/>
    </location>
</feature>
<feature type="compositionally biased region" description="Gly residues" evidence="2">
    <location>
        <begin position="420"/>
        <end position="461"/>
    </location>
</feature>
<evidence type="ECO:0000313" key="3">
    <source>
        <dbReference type="Proteomes" id="UP000694843"/>
    </source>
</evidence>
<dbReference type="PANTHER" id="PTHR31353">
    <property type="entry name" value="FAM98"/>
    <property type="match status" value="1"/>
</dbReference>
<feature type="compositionally biased region" description="Gly residues" evidence="2">
    <location>
        <begin position="354"/>
        <end position="370"/>
    </location>
</feature>
<dbReference type="OrthoDB" id="512356at2759"/>
<dbReference type="PANTHER" id="PTHR31353:SF1">
    <property type="entry name" value="PROTEIN FAM98B"/>
    <property type="match status" value="1"/>
</dbReference>